<accession>A0A5P6A9I7</accession>
<organism evidence="1">
    <name type="scientific">Raoultella planticola</name>
    <name type="common">Klebsiella planticola</name>
    <dbReference type="NCBI Taxonomy" id="575"/>
    <lineage>
        <taxon>Bacteria</taxon>
        <taxon>Pseudomonadati</taxon>
        <taxon>Pseudomonadota</taxon>
        <taxon>Gammaproteobacteria</taxon>
        <taxon>Enterobacterales</taxon>
        <taxon>Enterobacteriaceae</taxon>
        <taxon>Klebsiella/Raoultella group</taxon>
        <taxon>Raoultella</taxon>
    </lineage>
</organism>
<protein>
    <submittedName>
        <fullName evidence="1">Uncharacterized protein</fullName>
    </submittedName>
</protein>
<dbReference type="EMBL" id="CP029752">
    <property type="protein sequence ID" value="QFG76608.1"/>
    <property type="molecule type" value="Genomic_DNA"/>
</dbReference>
<proteinExistence type="predicted"/>
<reference evidence="1" key="1">
    <citation type="submission" date="2018-05" db="EMBL/GenBank/DDBJ databases">
        <title>Bacterial isolates from healthy term breastfed infants carrying antibiotic resistance genes.</title>
        <authorList>
            <person name="Casaburi G."/>
        </authorList>
    </citation>
    <scope>NUCLEOTIDE SEQUENCE [LARGE SCALE GENOMIC DNA]</scope>
    <source>
        <strain evidence="1">7084_4</strain>
    </source>
</reference>
<dbReference type="AlphaFoldDB" id="A0A5P6A9I7"/>
<sequence length="101" mass="11282">MRTELGKSHAEIVARGNTPVIIHEFAQPGTERFRVGDKYTLHATINEELCLTSEVHAVVSCYTPGMKPWCQILKLKVEGLSIDNILLANVKEVLHDLKVTD</sequence>
<name>A0A5P6A9I7_RAOPL</name>
<gene>
    <name evidence="1" type="ORF">DMB90_08705</name>
</gene>
<evidence type="ECO:0000313" key="1">
    <source>
        <dbReference type="EMBL" id="QFG76608.1"/>
    </source>
</evidence>